<feature type="region of interest" description="Disordered" evidence="1">
    <location>
        <begin position="239"/>
        <end position="282"/>
    </location>
</feature>
<proteinExistence type="predicted"/>
<evidence type="ECO:0000256" key="1">
    <source>
        <dbReference type="SAM" id="MobiDB-lite"/>
    </source>
</evidence>
<dbReference type="EMBL" id="MUJZ01036030">
    <property type="protein sequence ID" value="OTF76736.1"/>
    <property type="molecule type" value="Genomic_DNA"/>
</dbReference>
<gene>
    <name evidence="2" type="ORF">BLA29_004342</name>
</gene>
<evidence type="ECO:0000313" key="2">
    <source>
        <dbReference type="EMBL" id="OTF76736.1"/>
    </source>
</evidence>
<organism evidence="2 3">
    <name type="scientific">Euroglyphus maynei</name>
    <name type="common">Mayne's house dust mite</name>
    <dbReference type="NCBI Taxonomy" id="6958"/>
    <lineage>
        <taxon>Eukaryota</taxon>
        <taxon>Metazoa</taxon>
        <taxon>Ecdysozoa</taxon>
        <taxon>Arthropoda</taxon>
        <taxon>Chelicerata</taxon>
        <taxon>Arachnida</taxon>
        <taxon>Acari</taxon>
        <taxon>Acariformes</taxon>
        <taxon>Sarcoptiformes</taxon>
        <taxon>Astigmata</taxon>
        <taxon>Psoroptidia</taxon>
        <taxon>Analgoidea</taxon>
        <taxon>Pyroglyphidae</taxon>
        <taxon>Pyroglyphinae</taxon>
        <taxon>Euroglyphus</taxon>
    </lineage>
</organism>
<feature type="region of interest" description="Disordered" evidence="1">
    <location>
        <begin position="177"/>
        <end position="205"/>
    </location>
</feature>
<accession>A0A1Y3BAZ2</accession>
<sequence>MIIIFFGIIQCTFNQRSLFCIDSNRQEDMMLKSPIRINDNDHDRIVIIQNRSKLPNKWQKRTKTNNNVVYEQYIPKSLLANLKEKEKIELASMAILTAPNEVQLMDQTSFEPKFSLILSTCSNVDPSSNISFDKRSTMGTPTAGISKKNVKRSKISDESLVQSSLVTKSRTITTTVKAGRKRSKIKNYSNKQRHQNDDDDDDRSRSIGIRIKTMESPKYDHQQSNADDGYKSKIIYSSNINNNHRHHSTRPLPTSGIIYRPSNQQLSTTTSHSNNNNDSNIE</sequence>
<comment type="caution">
    <text evidence="2">The sequence shown here is derived from an EMBL/GenBank/DDBJ whole genome shotgun (WGS) entry which is preliminary data.</text>
</comment>
<evidence type="ECO:0000313" key="3">
    <source>
        <dbReference type="Proteomes" id="UP000194236"/>
    </source>
</evidence>
<dbReference type="OrthoDB" id="10588928at2759"/>
<reference evidence="2 3" key="1">
    <citation type="submission" date="2017-03" db="EMBL/GenBank/DDBJ databases">
        <title>Genome Survey of Euroglyphus maynei.</title>
        <authorList>
            <person name="Arlian L.G."/>
            <person name="Morgan M.S."/>
            <person name="Rider S.D."/>
        </authorList>
    </citation>
    <scope>NUCLEOTIDE SEQUENCE [LARGE SCALE GENOMIC DNA]</scope>
    <source>
        <strain evidence="2">Arlian Lab</strain>
        <tissue evidence="2">Whole body</tissue>
    </source>
</reference>
<name>A0A1Y3BAZ2_EURMA</name>
<dbReference type="Proteomes" id="UP000194236">
    <property type="component" value="Unassembled WGS sequence"/>
</dbReference>
<keyword evidence="3" id="KW-1185">Reference proteome</keyword>
<feature type="compositionally biased region" description="Low complexity" evidence="1">
    <location>
        <begin position="262"/>
        <end position="282"/>
    </location>
</feature>
<dbReference type="AlphaFoldDB" id="A0A1Y3BAZ2"/>
<protein>
    <submittedName>
        <fullName evidence="2">Uncharacterized protein</fullName>
    </submittedName>
</protein>